<keyword evidence="2" id="KW-0238">DNA-binding</keyword>
<dbReference type="PRINTS" id="PR00038">
    <property type="entry name" value="HTHLUXR"/>
</dbReference>
<dbReference type="InterPro" id="IPR000792">
    <property type="entry name" value="Tscrpt_reg_LuxR_C"/>
</dbReference>
<proteinExistence type="predicted"/>
<keyword evidence="3" id="KW-0804">Transcription</keyword>
<dbReference type="AlphaFoldDB" id="A0A7I7M5C2"/>
<accession>A0A7I7M5C2</accession>
<dbReference type="CDD" id="cd06170">
    <property type="entry name" value="LuxR_C_like"/>
    <property type="match status" value="1"/>
</dbReference>
<dbReference type="Gene3D" id="1.10.10.10">
    <property type="entry name" value="Winged helix-like DNA-binding domain superfamily/Winged helix DNA-binding domain"/>
    <property type="match status" value="1"/>
</dbReference>
<keyword evidence="6" id="KW-1185">Reference proteome</keyword>
<dbReference type="EMBL" id="AP022574">
    <property type="protein sequence ID" value="BBX67126.1"/>
    <property type="molecule type" value="Genomic_DNA"/>
</dbReference>
<dbReference type="PANTHER" id="PTHR43214:SF24">
    <property type="entry name" value="TRANSCRIPTIONAL REGULATORY PROTEIN NARL-RELATED"/>
    <property type="match status" value="1"/>
</dbReference>
<dbReference type="InterPro" id="IPR027417">
    <property type="entry name" value="P-loop_NTPase"/>
</dbReference>
<dbReference type="Gene3D" id="1.25.40.10">
    <property type="entry name" value="Tetratricopeptide repeat domain"/>
    <property type="match status" value="1"/>
</dbReference>
<dbReference type="InterPro" id="IPR016032">
    <property type="entry name" value="Sig_transdc_resp-reg_C-effctor"/>
</dbReference>
<feature type="domain" description="HTH luxR-type" evidence="4">
    <location>
        <begin position="816"/>
        <end position="878"/>
    </location>
</feature>
<evidence type="ECO:0000256" key="3">
    <source>
        <dbReference type="ARBA" id="ARBA00023163"/>
    </source>
</evidence>
<sequence length="878" mass="93241">MTGTSVAFVGRVREIDELTRRCAMARSGGFSLLTVTGPAGIGKTALLRQVAERLPAARWATATPWETDLAGGVVSQLLQEAAPTDPIAAADALAHALTGDDPVLVVIDDAQHADLVSLQAVSTLSRHHRGLPVTVVLATDGSRLPTPDLDAEQIRLTGLSRSEVAELASATGRILHPAMAERLTRLTDGVPRHVRDLLDEVPAATWTRTDARLPAPRAVARRVAAQLDGAGPGGRALVVALAVLGEHSSLADAALLAGVDDPLAALESAIGAGLLAPRDIAEPRWAESLTAAAVIDATGISATAELHRHAADVVTDPAARLRHRVAATPVPDPALADDVDTLARSHGNNGAWAQAAELFRDAGRLTADPLLRDERLMLSVDALVAAGDCIGAAALVPVVESLRETPLRNAVLAYLAILRGRATEAELRLQRAWDIVNTGRDPGTAAFIAQRHVLHALVHCQGDQLVHWADRALELADPGSPAAIEASAIRGLGLLAAGQPRRATSAYEELSARVRHGPQAQRVAMGRGWVQLMRDDVDAARTSLETAVAAASLGGSTRITLWAYGWLARVQFVTGEWDDAMVSVAHGRLLADSSGIVLVTPLLEWTAGQIAALRGDWDAAAEAARTAAVCTGEYAMMRIPTLLLQGQIAEAHADYPAVRRFVDPLRRIATGTSLQEPGYWPWPDLLANALVLDGDLAGAEEFLRPHEQRARARGHRSAQARLGYVRGRLLGARGDIAAARICFDESLAQLDGLPLRYDAARVNFAYGQTLRRAGKRRAADAAISAARELYASLGAATYVARCDRELKAGGLNQVRDTNDGIELTPQEEAVTTLVARGLSNRDVAAELFVSPKTVQYHLTRIYAKLGVRSRAELAALRR</sequence>
<dbReference type="Pfam" id="PF13191">
    <property type="entry name" value="AAA_16"/>
    <property type="match status" value="1"/>
</dbReference>
<name>A0A7I7M5C2_9MYCO</name>
<dbReference type="Gene3D" id="3.40.50.300">
    <property type="entry name" value="P-loop containing nucleotide triphosphate hydrolases"/>
    <property type="match status" value="1"/>
</dbReference>
<organism evidence="5 6">
    <name type="scientific">Mycolicibacterium psychrotolerans</name>
    <dbReference type="NCBI Taxonomy" id="216929"/>
    <lineage>
        <taxon>Bacteria</taxon>
        <taxon>Bacillati</taxon>
        <taxon>Actinomycetota</taxon>
        <taxon>Actinomycetes</taxon>
        <taxon>Mycobacteriales</taxon>
        <taxon>Mycobacteriaceae</taxon>
        <taxon>Mycolicibacterium</taxon>
    </lineage>
</organism>
<keyword evidence="1" id="KW-0805">Transcription regulation</keyword>
<dbReference type="RefSeq" id="WP_281353825.1">
    <property type="nucleotide sequence ID" value="NZ_AP022574.1"/>
</dbReference>
<dbReference type="KEGG" id="mpsc:MPSYJ_05870"/>
<protein>
    <submittedName>
        <fullName evidence="5">LuxR family transcriptional regulator</fullName>
    </submittedName>
</protein>
<dbReference type="SUPFAM" id="SSF46894">
    <property type="entry name" value="C-terminal effector domain of the bipartite response regulators"/>
    <property type="match status" value="1"/>
</dbReference>
<dbReference type="SUPFAM" id="SSF52540">
    <property type="entry name" value="P-loop containing nucleoside triphosphate hydrolases"/>
    <property type="match status" value="1"/>
</dbReference>
<dbReference type="PANTHER" id="PTHR43214">
    <property type="entry name" value="TWO-COMPONENT RESPONSE REGULATOR"/>
    <property type="match status" value="1"/>
</dbReference>
<dbReference type="PROSITE" id="PS00622">
    <property type="entry name" value="HTH_LUXR_1"/>
    <property type="match status" value="1"/>
</dbReference>
<gene>
    <name evidence="5" type="ORF">MPSYJ_05870</name>
</gene>
<dbReference type="PROSITE" id="PS50043">
    <property type="entry name" value="HTH_LUXR_2"/>
    <property type="match status" value="1"/>
</dbReference>
<dbReference type="InterPro" id="IPR041664">
    <property type="entry name" value="AAA_16"/>
</dbReference>
<dbReference type="InterPro" id="IPR011990">
    <property type="entry name" value="TPR-like_helical_dom_sf"/>
</dbReference>
<dbReference type="InterPro" id="IPR039420">
    <property type="entry name" value="WalR-like"/>
</dbReference>
<dbReference type="Proteomes" id="UP000466514">
    <property type="component" value="Chromosome"/>
</dbReference>
<dbReference type="SMART" id="SM00382">
    <property type="entry name" value="AAA"/>
    <property type="match status" value="1"/>
</dbReference>
<dbReference type="Pfam" id="PF00196">
    <property type="entry name" value="GerE"/>
    <property type="match status" value="1"/>
</dbReference>
<evidence type="ECO:0000313" key="5">
    <source>
        <dbReference type="EMBL" id="BBX67126.1"/>
    </source>
</evidence>
<evidence type="ECO:0000313" key="6">
    <source>
        <dbReference type="Proteomes" id="UP000466514"/>
    </source>
</evidence>
<evidence type="ECO:0000259" key="4">
    <source>
        <dbReference type="PROSITE" id="PS50043"/>
    </source>
</evidence>
<reference evidence="5 6" key="1">
    <citation type="journal article" date="2019" name="Emerg. Microbes Infect.">
        <title>Comprehensive subspecies identification of 175 nontuberculous mycobacteria species based on 7547 genomic profiles.</title>
        <authorList>
            <person name="Matsumoto Y."/>
            <person name="Kinjo T."/>
            <person name="Motooka D."/>
            <person name="Nabeya D."/>
            <person name="Jung N."/>
            <person name="Uechi K."/>
            <person name="Horii T."/>
            <person name="Iida T."/>
            <person name="Fujita J."/>
            <person name="Nakamura S."/>
        </authorList>
    </citation>
    <scope>NUCLEOTIDE SEQUENCE [LARGE SCALE GENOMIC DNA]</scope>
    <source>
        <strain evidence="5 6">JCM 13323</strain>
    </source>
</reference>
<evidence type="ECO:0000256" key="2">
    <source>
        <dbReference type="ARBA" id="ARBA00023125"/>
    </source>
</evidence>
<evidence type="ECO:0000256" key="1">
    <source>
        <dbReference type="ARBA" id="ARBA00023015"/>
    </source>
</evidence>
<dbReference type="InterPro" id="IPR003593">
    <property type="entry name" value="AAA+_ATPase"/>
</dbReference>
<dbReference type="SMART" id="SM00421">
    <property type="entry name" value="HTH_LUXR"/>
    <property type="match status" value="1"/>
</dbReference>
<dbReference type="GO" id="GO:0006355">
    <property type="term" value="P:regulation of DNA-templated transcription"/>
    <property type="evidence" value="ECO:0007669"/>
    <property type="project" value="InterPro"/>
</dbReference>
<dbReference type="InterPro" id="IPR036388">
    <property type="entry name" value="WH-like_DNA-bd_sf"/>
</dbReference>
<dbReference type="GO" id="GO:0003677">
    <property type="term" value="F:DNA binding"/>
    <property type="evidence" value="ECO:0007669"/>
    <property type="project" value="UniProtKB-KW"/>
</dbReference>
<dbReference type="SUPFAM" id="SSF48452">
    <property type="entry name" value="TPR-like"/>
    <property type="match status" value="2"/>
</dbReference>